<dbReference type="AlphaFoldDB" id="A0A3E2VED6"/>
<dbReference type="RefSeq" id="WP_002610751.1">
    <property type="nucleotide sequence ID" value="NZ_BAAACC010000003.1"/>
</dbReference>
<sequence>MKTEGLSKALEKARDNCTQLADMGVEKEMLEPFWQLMKECEAIIRHEADHKKKMMKGIKEAQKNGVRIGRPGIPCSDKFLKLAVLQSQHAITAVDAAAQLNIGRSTFYKLKKLYHKEIKRKKQEG</sequence>
<evidence type="ECO:0000313" key="1">
    <source>
        <dbReference type="EMBL" id="QJA03242.1"/>
    </source>
</evidence>
<organism evidence="2 3">
    <name type="scientific">Clostridium innocuum</name>
    <dbReference type="NCBI Taxonomy" id="1522"/>
    <lineage>
        <taxon>Bacteria</taxon>
        <taxon>Bacillati</taxon>
        <taxon>Bacillota</taxon>
        <taxon>Clostridia</taxon>
        <taxon>Eubacteriales</taxon>
        <taxon>Clostridiaceae</taxon>
        <taxon>Clostridium</taxon>
    </lineage>
</organism>
<dbReference type="Proteomes" id="UP000260025">
    <property type="component" value="Unassembled WGS sequence"/>
</dbReference>
<dbReference type="EMBL" id="CP048838">
    <property type="protein sequence ID" value="QJA03242.1"/>
    <property type="molecule type" value="Genomic_DNA"/>
</dbReference>
<dbReference type="Proteomes" id="UP000503330">
    <property type="component" value="Chromosome"/>
</dbReference>
<reference evidence="1 4" key="2">
    <citation type="submission" date="2020-02" db="EMBL/GenBank/DDBJ databases">
        <authorList>
            <person name="Kociolek L.K."/>
            <person name="Ozer E.A."/>
        </authorList>
    </citation>
    <scope>NUCLEOTIDE SEQUENCE [LARGE SCALE GENOMIC DNA]</scope>
    <source>
        <strain evidence="1 4">ATCC 14501</strain>
    </source>
</reference>
<name>A0A3E2VED6_CLOIN</name>
<protein>
    <submittedName>
        <fullName evidence="2">Recombinase family protein</fullName>
    </submittedName>
</protein>
<reference evidence="2 3" key="1">
    <citation type="submission" date="2018-08" db="EMBL/GenBank/DDBJ databases">
        <title>A genome reference for cultivated species of the human gut microbiota.</title>
        <authorList>
            <person name="Zou Y."/>
            <person name="Xue W."/>
            <person name="Luo G."/>
        </authorList>
    </citation>
    <scope>NUCLEOTIDE SEQUENCE [LARGE SCALE GENOMIC DNA]</scope>
    <source>
        <strain evidence="2 3">OF01-2LB</strain>
    </source>
</reference>
<evidence type="ECO:0000313" key="3">
    <source>
        <dbReference type="Proteomes" id="UP000260025"/>
    </source>
</evidence>
<accession>A0A3E2VED6</accession>
<dbReference type="GeneID" id="61926407"/>
<evidence type="ECO:0000313" key="2">
    <source>
        <dbReference type="EMBL" id="RGC08972.1"/>
    </source>
</evidence>
<proteinExistence type="predicted"/>
<gene>
    <name evidence="2" type="ORF">DXA38_21620</name>
    <name evidence="1" type="ORF">G4D54_12680</name>
</gene>
<evidence type="ECO:0000313" key="4">
    <source>
        <dbReference type="Proteomes" id="UP000503330"/>
    </source>
</evidence>
<dbReference type="OrthoDB" id="9797501at2"/>
<dbReference type="EMBL" id="QVEV01000067">
    <property type="protein sequence ID" value="RGC08972.1"/>
    <property type="molecule type" value="Genomic_DNA"/>
</dbReference>